<protein>
    <submittedName>
        <fullName evidence="1">Uncharacterized protein</fullName>
    </submittedName>
</protein>
<dbReference type="AlphaFoldDB" id="A0A420MFN4"/>
<proteinExistence type="predicted"/>
<reference evidence="1 2" key="1">
    <citation type="journal article" date="2018" name="Sci. Rep.">
        <title>Characterisation of pathogen-specific regions and novel effector candidates in Fusarium oxysporum f. sp. cepae.</title>
        <authorList>
            <person name="Armitage A.D."/>
            <person name="Taylor A."/>
            <person name="Sobczyk M.K."/>
            <person name="Baxter L."/>
            <person name="Greenfield B.P."/>
            <person name="Bates H.J."/>
            <person name="Wilson F."/>
            <person name="Jackson A.C."/>
            <person name="Ott S."/>
            <person name="Harrison R.J."/>
            <person name="Clarkson J.P."/>
        </authorList>
    </citation>
    <scope>NUCLEOTIDE SEQUENCE [LARGE SCALE GENOMIC DNA]</scope>
    <source>
        <strain evidence="1 2">Fo_A13</strain>
    </source>
</reference>
<accession>A0A420MFN4</accession>
<dbReference type="Proteomes" id="UP000285084">
    <property type="component" value="Unassembled WGS sequence"/>
</dbReference>
<sequence length="49" mass="5621">MSHDAESADTEEEKVNMFKKIIFRANNGPNPCRAPIQVDLTHPREELKI</sequence>
<evidence type="ECO:0000313" key="1">
    <source>
        <dbReference type="EMBL" id="RKK66827.1"/>
    </source>
</evidence>
<name>A0A420MFN4_FUSOX</name>
<evidence type="ECO:0000313" key="2">
    <source>
        <dbReference type="Proteomes" id="UP000285084"/>
    </source>
</evidence>
<gene>
    <name evidence="1" type="ORF">BFJ69_g15057</name>
</gene>
<organism evidence="1 2">
    <name type="scientific">Fusarium oxysporum</name>
    <name type="common">Fusarium vascular wilt</name>
    <dbReference type="NCBI Taxonomy" id="5507"/>
    <lineage>
        <taxon>Eukaryota</taxon>
        <taxon>Fungi</taxon>
        <taxon>Dikarya</taxon>
        <taxon>Ascomycota</taxon>
        <taxon>Pezizomycotina</taxon>
        <taxon>Sordariomycetes</taxon>
        <taxon>Hypocreomycetidae</taxon>
        <taxon>Hypocreales</taxon>
        <taxon>Nectriaceae</taxon>
        <taxon>Fusarium</taxon>
        <taxon>Fusarium oxysporum species complex</taxon>
    </lineage>
</organism>
<dbReference type="EMBL" id="MRCX01000262">
    <property type="protein sequence ID" value="RKK66827.1"/>
    <property type="molecule type" value="Genomic_DNA"/>
</dbReference>
<comment type="caution">
    <text evidence="1">The sequence shown here is derived from an EMBL/GenBank/DDBJ whole genome shotgun (WGS) entry which is preliminary data.</text>
</comment>